<name>A0A560F1Y2_9PROT</name>
<proteinExistence type="inferred from homology"/>
<dbReference type="PANTHER" id="PTHR30629:SF2">
    <property type="entry name" value="PROPHAGE INTEGRASE INTS-RELATED"/>
    <property type="match status" value="1"/>
</dbReference>
<evidence type="ECO:0000259" key="5">
    <source>
        <dbReference type="PROSITE" id="PS51898"/>
    </source>
</evidence>
<dbReference type="GO" id="GO:0003677">
    <property type="term" value="F:DNA binding"/>
    <property type="evidence" value="ECO:0007669"/>
    <property type="project" value="UniProtKB-KW"/>
</dbReference>
<dbReference type="PANTHER" id="PTHR30629">
    <property type="entry name" value="PROPHAGE INTEGRASE"/>
    <property type="match status" value="1"/>
</dbReference>
<protein>
    <submittedName>
        <fullName evidence="6">Site-specific recombinase XerD</fullName>
    </submittedName>
</protein>
<keyword evidence="7" id="KW-1185">Reference proteome</keyword>
<dbReference type="Gene3D" id="1.10.443.10">
    <property type="entry name" value="Intergrase catalytic core"/>
    <property type="match status" value="1"/>
</dbReference>
<gene>
    <name evidence="6" type="ORF">FBZ88_12985</name>
</gene>
<evidence type="ECO:0000256" key="1">
    <source>
        <dbReference type="ARBA" id="ARBA00008857"/>
    </source>
</evidence>
<feature type="domain" description="Tyr recombinase" evidence="5">
    <location>
        <begin position="188"/>
        <end position="359"/>
    </location>
</feature>
<keyword evidence="2" id="KW-0229">DNA integration</keyword>
<dbReference type="AlphaFoldDB" id="A0A560F1Y2"/>
<dbReference type="Proteomes" id="UP000316545">
    <property type="component" value="Unassembled WGS sequence"/>
</dbReference>
<reference evidence="6 7" key="1">
    <citation type="submission" date="2019-06" db="EMBL/GenBank/DDBJ databases">
        <title>Genomic Encyclopedia of Type Strains, Phase IV (KMG-V): Genome sequencing to study the core and pangenomes of soil and plant-associated prokaryotes.</title>
        <authorList>
            <person name="Whitman W."/>
        </authorList>
    </citation>
    <scope>NUCLEOTIDE SEQUENCE [LARGE SCALE GENOMIC DNA]</scope>
    <source>
        <strain evidence="6 7">BR 11865</strain>
    </source>
</reference>
<dbReference type="SUPFAM" id="SSF56349">
    <property type="entry name" value="DNA breaking-rejoining enzymes"/>
    <property type="match status" value="1"/>
</dbReference>
<evidence type="ECO:0000256" key="2">
    <source>
        <dbReference type="ARBA" id="ARBA00022908"/>
    </source>
</evidence>
<keyword evidence="4" id="KW-0233">DNA recombination</keyword>
<comment type="similarity">
    <text evidence="1">Belongs to the 'phage' integrase family.</text>
</comment>
<accession>A0A560F1Y2</accession>
<evidence type="ECO:0000313" key="7">
    <source>
        <dbReference type="Proteomes" id="UP000316545"/>
    </source>
</evidence>
<dbReference type="InterPro" id="IPR013762">
    <property type="entry name" value="Integrase-like_cat_sf"/>
</dbReference>
<dbReference type="GO" id="GO:0006310">
    <property type="term" value="P:DNA recombination"/>
    <property type="evidence" value="ECO:0007669"/>
    <property type="project" value="UniProtKB-KW"/>
</dbReference>
<dbReference type="InterPro" id="IPR011010">
    <property type="entry name" value="DNA_brk_join_enz"/>
</dbReference>
<dbReference type="InterPro" id="IPR010998">
    <property type="entry name" value="Integrase_recombinase_N"/>
</dbReference>
<dbReference type="EMBL" id="VITO01000029">
    <property type="protein sequence ID" value="TWB15632.1"/>
    <property type="molecule type" value="Genomic_DNA"/>
</dbReference>
<organism evidence="6 7">
    <name type="scientific">Nitrospirillum amazonense</name>
    <dbReference type="NCBI Taxonomy" id="28077"/>
    <lineage>
        <taxon>Bacteria</taxon>
        <taxon>Pseudomonadati</taxon>
        <taxon>Pseudomonadota</taxon>
        <taxon>Alphaproteobacteria</taxon>
        <taxon>Rhodospirillales</taxon>
        <taxon>Azospirillaceae</taxon>
        <taxon>Nitrospirillum</taxon>
    </lineage>
</organism>
<comment type="caution">
    <text evidence="6">The sequence shown here is derived from an EMBL/GenBank/DDBJ whole genome shotgun (WGS) entry which is preliminary data.</text>
</comment>
<evidence type="ECO:0000256" key="4">
    <source>
        <dbReference type="ARBA" id="ARBA00023172"/>
    </source>
</evidence>
<dbReference type="InterPro" id="IPR050808">
    <property type="entry name" value="Phage_Integrase"/>
</dbReference>
<dbReference type="Pfam" id="PF00589">
    <property type="entry name" value="Phage_integrase"/>
    <property type="match status" value="1"/>
</dbReference>
<dbReference type="Gene3D" id="1.10.150.130">
    <property type="match status" value="1"/>
</dbReference>
<sequence>MVEFRLRDGTGRITLKWVIEDTDRHGNVRLYVRRRPNPKVRLMETPGTPEFMAEYQAAINGVPYIKGAPAVTPAKKPAPPVRRDTRPGSFQALCEFYYASGMFQGLAPSTRAVRRRELDALCIAHGHRSARTIETIHIVKIRDDKAETPDAANNLVKTLRHMFSAAVEGGLLPSNPAAGVKKLTTGGEGHHTWTMKEVEAFELVHPLGTMPRLALALLLYTGQRRSDVIRMGPQHIRDGHIVITQAKNARRNPVTVQIPIISALQEALDAMPGGHLAFLTTAYGRPFSPAGFGIRFREWCNKAGLIHCSAHGLRKAALTRLAELGASELEMAAISGHRDLNQLRPYTRAARQRVLAGHAMALFEEHLSNKNVPPKSEVRRSGTFSVRKALKSLTR</sequence>
<evidence type="ECO:0000256" key="3">
    <source>
        <dbReference type="ARBA" id="ARBA00023125"/>
    </source>
</evidence>
<evidence type="ECO:0000313" key="6">
    <source>
        <dbReference type="EMBL" id="TWB15632.1"/>
    </source>
</evidence>
<dbReference type="InterPro" id="IPR002104">
    <property type="entry name" value="Integrase_catalytic"/>
</dbReference>
<keyword evidence="3" id="KW-0238">DNA-binding</keyword>
<dbReference type="GO" id="GO:0015074">
    <property type="term" value="P:DNA integration"/>
    <property type="evidence" value="ECO:0007669"/>
    <property type="project" value="UniProtKB-KW"/>
</dbReference>
<dbReference type="PROSITE" id="PS51898">
    <property type="entry name" value="TYR_RECOMBINASE"/>
    <property type="match status" value="1"/>
</dbReference>